<sequence length="453" mass="48148">MTSILKAFALILTLSTASVALADDTPPLDTGMIPAPLTLLPDDTPKALVVLLSDKDGWQDGDQQQAERLQQNGAIVVGIDTPKYLASLAKDTGDCIYTVSDIEEIGHQLQRKAGNSAFLPPIIAGRGQGGALALAILAQTPKATIGQTLALDPEAGIPVTKEFCTPANKTRSGDRMVYGLTDGDLPDPATVLLSPAAPADGRDHVTSLVAAHPDIDQRDVKDDANKAYSDAIDELIALGNATDTPLGLPLTILETAPTSDTMAIIYSGDGGWRDIDSEVAANLQASGIPVVGVDSLRYFWSERTPEQTSADLATIMRTYQKRWKVRHVLLVGYSFGADVLPAAYNGLSDKLKDRIPQLSLLALSHQVDYEISVSGWLGANDGKGAGDPLTDIKRIDPTKVQCFYGADEEDDACRDLAGTSVETIQLDGGHHFDGDYPALAKKISDGLARRLKP</sequence>
<feature type="domain" description="Bacterial virulence" evidence="2">
    <location>
        <begin position="260"/>
        <end position="450"/>
    </location>
</feature>
<dbReference type="Pfam" id="PF06057">
    <property type="entry name" value="VirJ"/>
    <property type="match status" value="2"/>
</dbReference>
<evidence type="ECO:0000313" key="4">
    <source>
        <dbReference type="Proteomes" id="UP000247536"/>
    </source>
</evidence>
<reference evidence="3 4" key="1">
    <citation type="submission" date="2018-06" db="EMBL/GenBank/DDBJ databases">
        <title>Rhizobium wuzhouense sp. nov., isolated from roots of Oryza officinalis.</title>
        <authorList>
            <person name="Yuan T."/>
        </authorList>
    </citation>
    <scope>NUCLEOTIDE SEQUENCE [LARGE SCALE GENOMIC DNA]</scope>
    <source>
        <strain evidence="3 4">W44</strain>
    </source>
</reference>
<dbReference type="SUPFAM" id="SSF53474">
    <property type="entry name" value="alpha/beta-Hydrolases"/>
    <property type="match status" value="2"/>
</dbReference>
<evidence type="ECO:0000313" key="3">
    <source>
        <dbReference type="EMBL" id="PYB73900.1"/>
    </source>
</evidence>
<protein>
    <submittedName>
        <fullName evidence="3">Type IV secretory pathway protein AcvB</fullName>
    </submittedName>
</protein>
<dbReference type="RefSeq" id="WP_110791039.1">
    <property type="nucleotide sequence ID" value="NZ_QJRY01000003.1"/>
</dbReference>
<name>A0ABX5NSY2_9HYPH</name>
<organism evidence="3 4">
    <name type="scientific">Rhizobium wuzhouense</name>
    <dbReference type="NCBI Taxonomy" id="1986026"/>
    <lineage>
        <taxon>Bacteria</taxon>
        <taxon>Pseudomonadati</taxon>
        <taxon>Pseudomonadota</taxon>
        <taxon>Alphaproteobacteria</taxon>
        <taxon>Hyphomicrobiales</taxon>
        <taxon>Rhizobiaceae</taxon>
        <taxon>Rhizobium/Agrobacterium group</taxon>
        <taxon>Rhizobium</taxon>
    </lineage>
</organism>
<dbReference type="EMBL" id="QJRY01000003">
    <property type="protein sequence ID" value="PYB73900.1"/>
    <property type="molecule type" value="Genomic_DNA"/>
</dbReference>
<dbReference type="InterPro" id="IPR010333">
    <property type="entry name" value="VirJ"/>
</dbReference>
<feature type="signal peptide" evidence="1">
    <location>
        <begin position="1"/>
        <end position="22"/>
    </location>
</feature>
<gene>
    <name evidence="3" type="ORF">DMY87_09240</name>
</gene>
<evidence type="ECO:0000256" key="1">
    <source>
        <dbReference type="SAM" id="SignalP"/>
    </source>
</evidence>
<dbReference type="Gene3D" id="3.40.50.1820">
    <property type="entry name" value="alpha/beta hydrolase"/>
    <property type="match status" value="2"/>
</dbReference>
<dbReference type="InterPro" id="IPR011225">
    <property type="entry name" value="IV_sec_VirJ"/>
</dbReference>
<keyword evidence="4" id="KW-1185">Reference proteome</keyword>
<feature type="domain" description="Bacterial virulence" evidence="2">
    <location>
        <begin position="48"/>
        <end position="87"/>
    </location>
</feature>
<feature type="chain" id="PRO_5045815480" evidence="1">
    <location>
        <begin position="23"/>
        <end position="453"/>
    </location>
</feature>
<keyword evidence="1" id="KW-0732">Signal</keyword>
<proteinExistence type="predicted"/>
<accession>A0ABX5NSY2</accession>
<dbReference type="Proteomes" id="UP000247536">
    <property type="component" value="Unassembled WGS sequence"/>
</dbReference>
<comment type="caution">
    <text evidence="3">The sequence shown here is derived from an EMBL/GenBank/DDBJ whole genome shotgun (WGS) entry which is preliminary data.</text>
</comment>
<dbReference type="InterPro" id="IPR029058">
    <property type="entry name" value="AB_hydrolase_fold"/>
</dbReference>
<evidence type="ECO:0000259" key="2">
    <source>
        <dbReference type="Pfam" id="PF06057"/>
    </source>
</evidence>
<dbReference type="PIRSF" id="PIRSF029063">
    <property type="entry name" value="IV_sec_VirJ"/>
    <property type="match status" value="1"/>
</dbReference>